<feature type="transmembrane region" description="Helical" evidence="7">
    <location>
        <begin position="264"/>
        <end position="283"/>
    </location>
</feature>
<keyword evidence="7" id="KW-0131">Cell cycle</keyword>
<dbReference type="AlphaFoldDB" id="D2MQP1"/>
<proteinExistence type="inferred from homology"/>
<dbReference type="EMBL" id="ADFR01000016">
    <property type="protein sequence ID" value="EFC05310.1"/>
    <property type="molecule type" value="Genomic_DNA"/>
</dbReference>
<comment type="cofactor">
    <cofactor evidence="7 9">
        <name>Mg(2+)</name>
        <dbReference type="ChEBI" id="CHEBI:18420"/>
    </cofactor>
</comment>
<dbReference type="CDD" id="cd06852">
    <property type="entry name" value="GT_MraY"/>
    <property type="match status" value="1"/>
</dbReference>
<evidence type="ECO:0000256" key="1">
    <source>
        <dbReference type="ARBA" id="ARBA00004141"/>
    </source>
</evidence>
<dbReference type="InterPro" id="IPR018480">
    <property type="entry name" value="PNAcMuramoyl-5peptid_Trfase_CS"/>
</dbReference>
<dbReference type="STRING" id="679192.HMPREF9013_0595"/>
<dbReference type="GO" id="GO:0008963">
    <property type="term" value="F:phospho-N-acetylmuramoyl-pentapeptide-transferase activity"/>
    <property type="evidence" value="ECO:0007669"/>
    <property type="project" value="UniProtKB-UniRule"/>
</dbReference>
<evidence type="ECO:0000256" key="4">
    <source>
        <dbReference type="ARBA" id="ARBA00022692"/>
    </source>
</evidence>
<keyword evidence="7" id="KW-0132">Cell division</keyword>
<feature type="transmembrane region" description="Helical" evidence="7">
    <location>
        <begin position="132"/>
        <end position="152"/>
    </location>
</feature>
<feature type="transmembrane region" description="Helical" evidence="7">
    <location>
        <begin position="5"/>
        <end position="24"/>
    </location>
</feature>
<feature type="transmembrane region" description="Helical" evidence="7">
    <location>
        <begin position="313"/>
        <end position="333"/>
    </location>
</feature>
<dbReference type="GO" id="GO:0046872">
    <property type="term" value="F:metal ion binding"/>
    <property type="evidence" value="ECO:0007669"/>
    <property type="project" value="UniProtKB-KW"/>
</dbReference>
<dbReference type="GO" id="GO:0051992">
    <property type="term" value="F:UDP-N-acetylmuramoyl-L-alanyl-D-glutamyl-meso-2,6-diaminopimelyl-D-alanyl-D-alanine:undecaprenyl-phosphate transferase activity"/>
    <property type="evidence" value="ECO:0007669"/>
    <property type="project" value="RHEA"/>
</dbReference>
<feature type="transmembrane region" description="Helical" evidence="7">
    <location>
        <begin position="238"/>
        <end position="258"/>
    </location>
</feature>
<comment type="function">
    <text evidence="7">Catalyzes the initial step of the lipid cycle reactions in the biosynthesis of the cell wall peptidoglycan: transfers peptidoglycan precursor phospho-MurNAc-pentapeptide from UDP-MurNAc-pentapeptide onto the lipid carrier undecaprenyl phosphate, yielding undecaprenyl-pyrophosphoryl-MurNAc-pentapeptide, known as lipid I.</text>
</comment>
<keyword evidence="6 7" id="KW-0472">Membrane</keyword>
<keyword evidence="7 9" id="KW-0479">Metal-binding</keyword>
<keyword evidence="3 7" id="KW-0808">Transferase</keyword>
<evidence type="ECO:0000313" key="10">
    <source>
        <dbReference type="EMBL" id="EFC05310.1"/>
    </source>
</evidence>
<dbReference type="InterPro" id="IPR003524">
    <property type="entry name" value="PNAcMuramoyl-5peptid_Trfase"/>
</dbReference>
<dbReference type="EC" id="2.7.8.13" evidence="7 8"/>
<feature type="transmembrane region" description="Helical" evidence="7">
    <location>
        <begin position="94"/>
        <end position="112"/>
    </location>
</feature>
<feature type="binding site" evidence="9">
    <location>
        <position position="242"/>
    </location>
    <ligand>
        <name>Mg(2+)</name>
        <dbReference type="ChEBI" id="CHEBI:18420"/>
    </ligand>
</feature>
<comment type="pathway">
    <text evidence="7">Cell wall biogenesis; peptidoglycan biosynthesis.</text>
</comment>
<sequence>MKKIYVQMGIYLLGCLIVAITMPILFAMAFYLSSALVLVLMPKFIQYLKKVSIQQTESEYALEKKTGTPIMGGLLFNLVVVVVTLVFSVGKKDLTLWMLILGVIGFGMIGFVDDMTIVLKRNNVGLKARTRLAIEAVLALVMILLLSCLNGLDYLKGSSWIGYLFFLSITLLMFMGSTNAVNLTDGMDGLAGGVSLIAFLAYFIYAVQKQLPVIAIFCAAMMGALFGYLFFNHKPAKVFMGDTGSLALGGSLATIAFITHTEWAFILIAGIPVLEALSVMIQIGSVKLCHRRVFPYTPIHYSFKIWGLKEVQVVYLFWLLEFMFAMMGLWLLIH</sequence>
<name>D2MQP1_9FIRM</name>
<dbReference type="GO" id="GO:0051301">
    <property type="term" value="P:cell division"/>
    <property type="evidence" value="ECO:0007669"/>
    <property type="project" value="UniProtKB-KW"/>
</dbReference>
<feature type="binding site" evidence="9">
    <location>
        <position position="182"/>
    </location>
    <ligand>
        <name>Mg(2+)</name>
        <dbReference type="ChEBI" id="CHEBI:18420"/>
    </ligand>
</feature>
<dbReference type="eggNOG" id="COG0472">
    <property type="taxonomic scope" value="Bacteria"/>
</dbReference>
<evidence type="ECO:0000256" key="3">
    <source>
        <dbReference type="ARBA" id="ARBA00022679"/>
    </source>
</evidence>
<evidence type="ECO:0000256" key="7">
    <source>
        <dbReference type="HAMAP-Rule" id="MF_00038"/>
    </source>
</evidence>
<dbReference type="InterPro" id="IPR000715">
    <property type="entry name" value="Glycosyl_transferase_4"/>
</dbReference>
<dbReference type="NCBIfam" id="TIGR00445">
    <property type="entry name" value="mraY"/>
    <property type="match status" value="1"/>
</dbReference>
<accession>D2MQP1</accession>
<keyword evidence="5 7" id="KW-1133">Transmembrane helix</keyword>
<dbReference type="Proteomes" id="UP000005017">
    <property type="component" value="Unassembled WGS sequence"/>
</dbReference>
<dbReference type="PANTHER" id="PTHR22926">
    <property type="entry name" value="PHOSPHO-N-ACETYLMURAMOYL-PENTAPEPTIDE-TRANSFERASE"/>
    <property type="match status" value="1"/>
</dbReference>
<evidence type="ECO:0000256" key="5">
    <source>
        <dbReference type="ARBA" id="ARBA00022989"/>
    </source>
</evidence>
<comment type="similarity">
    <text evidence="2 7">Belongs to the glycosyltransferase 4 family. MraY subfamily.</text>
</comment>
<feature type="transmembrane region" description="Helical" evidence="7">
    <location>
        <begin position="69"/>
        <end position="88"/>
    </location>
</feature>
<organism evidence="10 11">
    <name type="scientific">Bulleidia extructa W1219</name>
    <dbReference type="NCBI Taxonomy" id="679192"/>
    <lineage>
        <taxon>Bacteria</taxon>
        <taxon>Bacillati</taxon>
        <taxon>Bacillota</taxon>
        <taxon>Erysipelotrichia</taxon>
        <taxon>Erysipelotrichales</taxon>
        <taxon>Erysipelotrichaceae</taxon>
        <taxon>Bulleidia</taxon>
    </lineage>
</organism>
<keyword evidence="7" id="KW-0961">Cell wall biogenesis/degradation</keyword>
<keyword evidence="11" id="KW-1185">Reference proteome</keyword>
<keyword evidence="7" id="KW-0133">Cell shape</keyword>
<dbReference type="GO" id="GO:0009252">
    <property type="term" value="P:peptidoglycan biosynthetic process"/>
    <property type="evidence" value="ECO:0007669"/>
    <property type="project" value="UniProtKB-UniRule"/>
</dbReference>
<reference evidence="11" key="1">
    <citation type="submission" date="2009-12" db="EMBL/GenBank/DDBJ databases">
        <title>Sequence of Clostridiales genomosp. BVAB3 str. UPII9-5.</title>
        <authorList>
            <person name="Madupu R."/>
            <person name="Durkin A.S."/>
            <person name="Torralba M."/>
            <person name="Methe B."/>
            <person name="Sutton G.G."/>
            <person name="Strausberg R.L."/>
            <person name="Nelson K.E."/>
        </authorList>
    </citation>
    <scope>NUCLEOTIDE SEQUENCE [LARGE SCALE GENOMIC DNA]</scope>
    <source>
        <strain evidence="11">W1219</strain>
    </source>
</reference>
<dbReference type="HAMAP" id="MF_00038">
    <property type="entry name" value="MraY"/>
    <property type="match status" value="1"/>
</dbReference>
<dbReference type="GO" id="GO:0008360">
    <property type="term" value="P:regulation of cell shape"/>
    <property type="evidence" value="ECO:0007669"/>
    <property type="project" value="UniProtKB-KW"/>
</dbReference>
<comment type="catalytic activity">
    <reaction evidence="7">
        <text>UDP-N-acetyl-alpha-D-muramoyl-L-alanyl-gamma-D-glutamyl-meso-2,6-diaminopimeloyl-D-alanyl-D-alanine + di-trans,octa-cis-undecaprenyl phosphate = di-trans,octa-cis-undecaprenyl diphospho-N-acetyl-alpha-D-muramoyl-L-alanyl-D-glutamyl-meso-2,6-diaminopimeloyl-D-alanyl-D-alanine + UMP</text>
        <dbReference type="Rhea" id="RHEA:28386"/>
        <dbReference type="ChEBI" id="CHEBI:57865"/>
        <dbReference type="ChEBI" id="CHEBI:60392"/>
        <dbReference type="ChEBI" id="CHEBI:61386"/>
        <dbReference type="ChEBI" id="CHEBI:61387"/>
        <dbReference type="EC" id="2.7.8.13"/>
    </reaction>
</comment>
<comment type="subcellular location">
    <subcellularLocation>
        <location evidence="7">Cell membrane</location>
        <topology evidence="7">Multi-pass membrane protein</topology>
    </subcellularLocation>
    <subcellularLocation>
        <location evidence="1">Membrane</location>
        <topology evidence="1">Multi-pass membrane protein</topology>
    </subcellularLocation>
</comment>
<keyword evidence="4 7" id="KW-0812">Transmembrane</keyword>
<comment type="caution">
    <text evidence="10">The sequence shown here is derived from an EMBL/GenBank/DDBJ whole genome shotgun (WGS) entry which is preliminary data.</text>
</comment>
<dbReference type="GO" id="GO:0071555">
    <property type="term" value="P:cell wall organization"/>
    <property type="evidence" value="ECO:0007669"/>
    <property type="project" value="UniProtKB-KW"/>
</dbReference>
<dbReference type="GO" id="GO:0005886">
    <property type="term" value="C:plasma membrane"/>
    <property type="evidence" value="ECO:0007669"/>
    <property type="project" value="UniProtKB-SubCell"/>
</dbReference>
<dbReference type="Pfam" id="PF00953">
    <property type="entry name" value="Glycos_transf_4"/>
    <property type="match status" value="1"/>
</dbReference>
<evidence type="ECO:0000256" key="8">
    <source>
        <dbReference type="NCBIfam" id="TIGR00445"/>
    </source>
</evidence>
<keyword evidence="7" id="KW-1003">Cell membrane</keyword>
<evidence type="ECO:0000256" key="9">
    <source>
        <dbReference type="PIRSR" id="PIRSR600715-1"/>
    </source>
</evidence>
<dbReference type="PANTHER" id="PTHR22926:SF5">
    <property type="entry name" value="PHOSPHO-N-ACETYLMURAMOYL-PENTAPEPTIDE-TRANSFERASE HOMOLOG"/>
    <property type="match status" value="1"/>
</dbReference>
<evidence type="ECO:0000313" key="11">
    <source>
        <dbReference type="Proteomes" id="UP000005017"/>
    </source>
</evidence>
<feature type="transmembrane region" description="Helical" evidence="7">
    <location>
        <begin position="158"/>
        <end position="177"/>
    </location>
</feature>
<gene>
    <name evidence="7 10" type="primary">mraY</name>
    <name evidence="10" type="ORF">HMPREF9013_0595</name>
</gene>
<dbReference type="UniPathway" id="UPA00219"/>
<protein>
    <recommendedName>
        <fullName evidence="7 8">Phospho-N-acetylmuramoyl-pentapeptide-transferase</fullName>
        <ecNumber evidence="7 8">2.7.8.13</ecNumber>
    </recommendedName>
    <alternativeName>
        <fullName evidence="7">UDP-MurNAc-pentapeptide phosphotransferase</fullName>
    </alternativeName>
</protein>
<feature type="transmembrane region" description="Helical" evidence="7">
    <location>
        <begin position="213"/>
        <end position="231"/>
    </location>
</feature>
<keyword evidence="7" id="KW-0573">Peptidoglycan synthesis</keyword>
<keyword evidence="7 9" id="KW-0460">Magnesium</keyword>
<evidence type="ECO:0000256" key="6">
    <source>
        <dbReference type="ARBA" id="ARBA00023136"/>
    </source>
</evidence>
<evidence type="ECO:0000256" key="2">
    <source>
        <dbReference type="ARBA" id="ARBA00005583"/>
    </source>
</evidence>
<dbReference type="RefSeq" id="WP_006627704.1">
    <property type="nucleotide sequence ID" value="NZ_ADFR01000016.1"/>
</dbReference>
<dbReference type="PROSITE" id="PS01348">
    <property type="entry name" value="MRAY_2"/>
    <property type="match status" value="1"/>
</dbReference>
<feature type="transmembrane region" description="Helical" evidence="7">
    <location>
        <begin position="189"/>
        <end position="207"/>
    </location>
</feature>